<evidence type="ECO:0000256" key="2">
    <source>
        <dbReference type="SAM" id="SignalP"/>
    </source>
</evidence>
<keyword evidence="5" id="KW-1185">Reference proteome</keyword>
<dbReference type="NCBIfam" id="TIGR00976">
    <property type="entry name" value="CocE_NonD"/>
    <property type="match status" value="1"/>
</dbReference>
<dbReference type="Proteomes" id="UP000298468">
    <property type="component" value="Unassembled WGS sequence"/>
</dbReference>
<dbReference type="Gene3D" id="2.60.120.260">
    <property type="entry name" value="Galactose-binding domain-like"/>
    <property type="match status" value="1"/>
</dbReference>
<evidence type="ECO:0000313" key="5">
    <source>
        <dbReference type="Proteomes" id="UP000298468"/>
    </source>
</evidence>
<organism evidence="4 5">
    <name type="scientific">Cryobacterium lactosi</name>
    <dbReference type="NCBI Taxonomy" id="1259202"/>
    <lineage>
        <taxon>Bacteria</taxon>
        <taxon>Bacillati</taxon>
        <taxon>Actinomycetota</taxon>
        <taxon>Actinomycetes</taxon>
        <taxon>Micrococcales</taxon>
        <taxon>Microbacteriaceae</taxon>
        <taxon>Cryobacterium</taxon>
    </lineage>
</organism>
<name>A0A4V3IXQ6_9MICO</name>
<dbReference type="GO" id="GO:0008239">
    <property type="term" value="F:dipeptidyl-peptidase activity"/>
    <property type="evidence" value="ECO:0007669"/>
    <property type="project" value="InterPro"/>
</dbReference>
<dbReference type="Gene3D" id="3.40.50.1820">
    <property type="entry name" value="alpha/beta hydrolase"/>
    <property type="match status" value="2"/>
</dbReference>
<evidence type="ECO:0000259" key="3">
    <source>
        <dbReference type="SMART" id="SM00939"/>
    </source>
</evidence>
<reference evidence="4 5" key="1">
    <citation type="submission" date="2019-03" db="EMBL/GenBank/DDBJ databases">
        <title>Genomics of glacier-inhabiting Cryobacterium strains.</title>
        <authorList>
            <person name="Liu Q."/>
            <person name="Xin Y.-H."/>
        </authorList>
    </citation>
    <scope>NUCLEOTIDE SEQUENCE [LARGE SCALE GENOMIC DNA]</scope>
    <source>
        <strain evidence="4 5">Sr59</strain>
    </source>
</reference>
<dbReference type="OrthoDB" id="5240615at2"/>
<dbReference type="InterPro" id="IPR029058">
    <property type="entry name" value="AB_hydrolase_fold"/>
</dbReference>
<gene>
    <name evidence="4" type="ORF">E3T61_07005</name>
</gene>
<feature type="domain" description="Xaa-Pro dipeptidyl-peptidase C-terminal" evidence="3">
    <location>
        <begin position="357"/>
        <end position="539"/>
    </location>
</feature>
<keyword evidence="2" id="KW-0732">Signal</keyword>
<dbReference type="SUPFAM" id="SSF49785">
    <property type="entry name" value="Galactose-binding domain-like"/>
    <property type="match status" value="1"/>
</dbReference>
<dbReference type="InterPro" id="IPR008979">
    <property type="entry name" value="Galactose-bd-like_sf"/>
</dbReference>
<dbReference type="RefSeq" id="WP_134640169.1">
    <property type="nucleotide sequence ID" value="NZ_SOHM01000012.1"/>
</dbReference>
<feature type="chain" id="PRO_5039715437" evidence="2">
    <location>
        <begin position="35"/>
        <end position="580"/>
    </location>
</feature>
<dbReference type="InterPro" id="IPR000383">
    <property type="entry name" value="Xaa-Pro-like_dom"/>
</dbReference>
<dbReference type="EMBL" id="SOHM01000012">
    <property type="protein sequence ID" value="TFD92057.1"/>
    <property type="molecule type" value="Genomic_DNA"/>
</dbReference>
<dbReference type="InterPro" id="IPR013736">
    <property type="entry name" value="Xaa-Pro_dipept_C"/>
</dbReference>
<dbReference type="PROSITE" id="PS51257">
    <property type="entry name" value="PROKAR_LIPOPROTEIN"/>
    <property type="match status" value="1"/>
</dbReference>
<dbReference type="AlphaFoldDB" id="A0A4V3IXQ6"/>
<sequence>MSTGKTRLRAGVLVAGLPVILGLAACAAAPPATALVATDTESVTHAGNGRVPEGAEWTQHYFPSSDGSDTDLHADVLLPEGLAEDEQVPVIVSVGAYFGHSGEALVAGDEEHTGPSDRFGDLIEGGELFDRGYALVMVDLRGFGGSSGCLDFMGPGEQADVKAAIEWAESQPWSTGSVGMYGKSYDAITGLVGNNLKLDALDAVVAQAPMWDLHRSVRSNGVPRAPMVDTARSYNETAKIPALPDDDDRYRANAAYELEVPECEVMNSFGYKTANPDSEFWATRDLAAQAAGTDTPLFFTQGLLESVTAPEGMQEFLANHTGPQRGWLGPWEHIRGNDRDGEGTLKAGREGWFDEVMAFYDEHLKGKEPAVDVPAFSIQDSTGSWRAQDTWPVVERDANIVLSPGSYVDDGAEGDLTVQTGNSYIQFSQPLEQEIRITGTPRITFDATGHGNVMVKLHDVAPDGNAVLFDEHVSVVKPGTTTFDLKSTDWTLPAGHVLAVEIGTIESGVFSNWIDTPSNETIAVTNAQLDLALDDPADDLSTPGEQALYLDLYVEVSKQEIPIGPPVFSVPAISEPSSEN</sequence>
<protein>
    <submittedName>
        <fullName evidence="4">CocE/NonD family hydrolase</fullName>
    </submittedName>
</protein>
<evidence type="ECO:0000313" key="4">
    <source>
        <dbReference type="EMBL" id="TFD92057.1"/>
    </source>
</evidence>
<feature type="signal peptide" evidence="2">
    <location>
        <begin position="1"/>
        <end position="34"/>
    </location>
</feature>
<accession>A0A4V3IXQ6</accession>
<evidence type="ECO:0000256" key="1">
    <source>
        <dbReference type="ARBA" id="ARBA00022801"/>
    </source>
</evidence>
<dbReference type="SUPFAM" id="SSF53474">
    <property type="entry name" value="alpha/beta-Hydrolases"/>
    <property type="match status" value="1"/>
</dbReference>
<dbReference type="SMART" id="SM00939">
    <property type="entry name" value="PepX_C"/>
    <property type="match status" value="1"/>
</dbReference>
<comment type="caution">
    <text evidence="4">The sequence shown here is derived from an EMBL/GenBank/DDBJ whole genome shotgun (WGS) entry which is preliminary data.</text>
</comment>
<dbReference type="Pfam" id="PF02129">
    <property type="entry name" value="Peptidase_S15"/>
    <property type="match status" value="1"/>
</dbReference>
<proteinExistence type="predicted"/>
<keyword evidence="1 4" id="KW-0378">Hydrolase</keyword>
<dbReference type="InterPro" id="IPR005674">
    <property type="entry name" value="CocE/Ser_esterase"/>
</dbReference>